<feature type="transmembrane region" description="Helical" evidence="1">
    <location>
        <begin position="521"/>
        <end position="541"/>
    </location>
</feature>
<keyword evidence="1" id="KW-0812">Transmembrane</keyword>
<feature type="transmembrane region" description="Helical" evidence="1">
    <location>
        <begin position="183"/>
        <end position="201"/>
    </location>
</feature>
<keyword evidence="3" id="KW-1185">Reference proteome</keyword>
<feature type="transmembrane region" description="Helical" evidence="1">
    <location>
        <begin position="120"/>
        <end position="138"/>
    </location>
</feature>
<feature type="transmembrane region" description="Helical" evidence="1">
    <location>
        <begin position="445"/>
        <end position="463"/>
    </location>
</feature>
<dbReference type="OrthoDB" id="1814621at2"/>
<proteinExistence type="predicted"/>
<feature type="transmembrane region" description="Helical" evidence="1">
    <location>
        <begin position="470"/>
        <end position="488"/>
    </location>
</feature>
<protein>
    <recommendedName>
        <fullName evidence="4">4-amino-4-deoxy-L-arabinose transferase-like glycosyltransferase</fullName>
    </recommendedName>
</protein>
<evidence type="ECO:0000313" key="3">
    <source>
        <dbReference type="Proteomes" id="UP000321583"/>
    </source>
</evidence>
<feature type="transmembrane region" description="Helical" evidence="1">
    <location>
        <begin position="42"/>
        <end position="63"/>
    </location>
</feature>
<feature type="transmembrane region" description="Helical" evidence="1">
    <location>
        <begin position="373"/>
        <end position="394"/>
    </location>
</feature>
<feature type="transmembrane region" description="Helical" evidence="1">
    <location>
        <begin position="260"/>
        <end position="279"/>
    </location>
</feature>
<organism evidence="2 3">
    <name type="scientific">Pseudoxanthomonas taiwanensis J19</name>
    <dbReference type="NCBI Taxonomy" id="935569"/>
    <lineage>
        <taxon>Bacteria</taxon>
        <taxon>Pseudomonadati</taxon>
        <taxon>Pseudomonadota</taxon>
        <taxon>Gammaproteobacteria</taxon>
        <taxon>Lysobacterales</taxon>
        <taxon>Lysobacteraceae</taxon>
        <taxon>Pseudoxanthomonas</taxon>
    </lineage>
</organism>
<reference evidence="2 3" key="1">
    <citation type="submission" date="2019-07" db="EMBL/GenBank/DDBJ databases">
        <title>Genome sequencing of lignin-degrading bacterial isolates.</title>
        <authorList>
            <person name="Gladden J."/>
        </authorList>
    </citation>
    <scope>NUCLEOTIDE SEQUENCE [LARGE SCALE GENOMIC DNA]</scope>
    <source>
        <strain evidence="2 3">J19</strain>
    </source>
</reference>
<gene>
    <name evidence="2" type="ORF">L613_000800000070</name>
</gene>
<dbReference type="AlphaFoldDB" id="A0A562D1X3"/>
<dbReference type="Proteomes" id="UP000321583">
    <property type="component" value="Unassembled WGS sequence"/>
</dbReference>
<name>A0A562D1X3_9GAMM</name>
<feature type="transmembrane region" description="Helical" evidence="1">
    <location>
        <begin position="12"/>
        <end position="30"/>
    </location>
</feature>
<keyword evidence="1" id="KW-0472">Membrane</keyword>
<sequence length="697" mass="74006">MNQQVLRSGLRGGAEFLLVLFFVVVGYAAWRKGLFPASANGYLGGYLQAALAAAAGALLVNLVAARSGRPGGAALVLGFLAVLGVAYYCGLSALAAAALLLAVSWGVGSLFHTGSGSDPWLTSLVGLAVVAAVVGWLLPFQVHDGRIHLAAAVLLVAWRREAVLEQARAVAAGFGQLRRQHPWWSSLLAGVAGFASIALWLPSLNYDDNAAHLGMVGQLLEGGYYRLDVSSQVWAVAPWANNVLHSLAALLAGQESRASMGLLWLLLGISGAYRLALALDGRREVALAAAAVFASHPLTVYFGSTMQVDGCVAAVVLHLAALLAGRCDLSRGALAIGALFGLLAGLKASNVVYALPALAWIGWQALRHRQWWGLARLVVAASVVGGSSYFYALLVTGNPVFPLFNSIFQSPYMPPVDFLDARWRAGIDASLLWDLTFHSPRFGEHAPGAAGLAFLVLLPGCIYAMSCSRAACAVGLWALASGLLLFAQLQYLRYVFPALALLGTVGVVGAAGCLRRAGFAAGIPLLAAANLALVPTTIWIFKENPWQALLLEGRGARTQLVAEMIPQRALIERYLARDPDTCVLNSDTSAPFVAGGKGRAHSMAWYDQRLKLAKEWADEDPSGERWREVLRATGTSGIVVPAEASPGQRAAMQALGYVPVDRERGVELWSLPGNRQGECRLGAVRDQARRILQRNNR</sequence>
<feature type="transmembrane region" description="Helical" evidence="1">
    <location>
        <begin position="310"/>
        <end position="326"/>
    </location>
</feature>
<evidence type="ECO:0000313" key="2">
    <source>
        <dbReference type="EMBL" id="TWH03578.1"/>
    </source>
</evidence>
<feature type="transmembrane region" description="Helical" evidence="1">
    <location>
        <begin position="494"/>
        <end position="514"/>
    </location>
</feature>
<keyword evidence="1" id="KW-1133">Transmembrane helix</keyword>
<evidence type="ECO:0000256" key="1">
    <source>
        <dbReference type="SAM" id="Phobius"/>
    </source>
</evidence>
<dbReference type="EMBL" id="VLJS01000113">
    <property type="protein sequence ID" value="TWH03578.1"/>
    <property type="molecule type" value="Genomic_DNA"/>
</dbReference>
<evidence type="ECO:0008006" key="4">
    <source>
        <dbReference type="Google" id="ProtNLM"/>
    </source>
</evidence>
<accession>A0A562D1X3</accession>
<feature type="transmembrane region" description="Helical" evidence="1">
    <location>
        <begin position="75"/>
        <end position="108"/>
    </location>
</feature>
<dbReference type="RefSeq" id="WP_028915438.1">
    <property type="nucleotide sequence ID" value="NZ_VLJS01000113.1"/>
</dbReference>
<feature type="transmembrane region" description="Helical" evidence="1">
    <location>
        <begin position="332"/>
        <end position="361"/>
    </location>
</feature>
<comment type="caution">
    <text evidence="2">The sequence shown here is derived from an EMBL/GenBank/DDBJ whole genome shotgun (WGS) entry which is preliminary data.</text>
</comment>